<dbReference type="Gene3D" id="2.30.110.10">
    <property type="entry name" value="Electron Transport, Fmn-binding Protein, Chain A"/>
    <property type="match status" value="1"/>
</dbReference>
<name>A0ABV5JWY0_9ACTN</name>
<accession>A0ABV5JWY0</accession>
<keyword evidence="3" id="KW-1185">Reference proteome</keyword>
<evidence type="ECO:0000313" key="2">
    <source>
        <dbReference type="EMBL" id="MFB9261224.1"/>
    </source>
</evidence>
<dbReference type="RefSeq" id="WP_182631192.1">
    <property type="nucleotide sequence ID" value="NZ_JAALDM010000035.1"/>
</dbReference>
<gene>
    <name evidence="2" type="ORF">ACFFVD_15615</name>
</gene>
<dbReference type="InterPro" id="IPR011576">
    <property type="entry name" value="Pyridox_Oxase_N"/>
</dbReference>
<organism evidence="2 3">
    <name type="scientific">Dietzia aerolata</name>
    <dbReference type="NCBI Taxonomy" id="595984"/>
    <lineage>
        <taxon>Bacteria</taxon>
        <taxon>Bacillati</taxon>
        <taxon>Actinomycetota</taxon>
        <taxon>Actinomycetes</taxon>
        <taxon>Mycobacteriales</taxon>
        <taxon>Dietziaceae</taxon>
        <taxon>Dietzia</taxon>
    </lineage>
</organism>
<evidence type="ECO:0000313" key="3">
    <source>
        <dbReference type="Proteomes" id="UP001589700"/>
    </source>
</evidence>
<dbReference type="PANTHER" id="PTHR42815:SF2">
    <property type="entry name" value="FAD-BINDING, PUTATIVE (AFU_ORTHOLOGUE AFUA_6G07600)-RELATED"/>
    <property type="match status" value="1"/>
</dbReference>
<comment type="caution">
    <text evidence="2">The sequence shown here is derived from an EMBL/GenBank/DDBJ whole genome shotgun (WGS) entry which is preliminary data.</text>
</comment>
<reference evidence="2 3" key="1">
    <citation type="submission" date="2024-09" db="EMBL/GenBank/DDBJ databases">
        <authorList>
            <person name="Sun Q."/>
            <person name="Mori K."/>
        </authorList>
    </citation>
    <scope>NUCLEOTIDE SEQUENCE [LARGE SCALE GENOMIC DNA]</scope>
    <source>
        <strain evidence="2 3">CCM 7659</strain>
    </source>
</reference>
<protein>
    <submittedName>
        <fullName evidence="2">Pyridoxamine 5'-phosphate oxidase family protein</fullName>
    </submittedName>
</protein>
<proteinExistence type="predicted"/>
<dbReference type="EMBL" id="JBHMDY010000013">
    <property type="protein sequence ID" value="MFB9261224.1"/>
    <property type="molecule type" value="Genomic_DNA"/>
</dbReference>
<dbReference type="SUPFAM" id="SSF50475">
    <property type="entry name" value="FMN-binding split barrel"/>
    <property type="match status" value="1"/>
</dbReference>
<dbReference type="Proteomes" id="UP001589700">
    <property type="component" value="Unassembled WGS sequence"/>
</dbReference>
<sequence>MGVNRYPEIALGAAARARQAAVGHTQPQPVGEFGLEGTDKALIRRADHFFLSTVTESGWPYVQHRGGPPGFVHVDSDTTLAWVEFRGNRQYVTVGDIDVDDRVSLFFIDYPTRSRLKVFGHARLVEPEEDPGLIERLRTMGNKTYTGHVERAIVVDLVASDANCSKHITPRWDRDYVDRLTALYQRDIDELQALVDELRGQTPRD</sequence>
<dbReference type="Pfam" id="PF01243">
    <property type="entry name" value="PNPOx_N"/>
    <property type="match status" value="1"/>
</dbReference>
<evidence type="ECO:0000259" key="1">
    <source>
        <dbReference type="Pfam" id="PF01243"/>
    </source>
</evidence>
<dbReference type="InterPro" id="IPR012349">
    <property type="entry name" value="Split_barrel_FMN-bd"/>
</dbReference>
<dbReference type="PANTHER" id="PTHR42815">
    <property type="entry name" value="FAD-BINDING, PUTATIVE (AFU_ORTHOLOGUE AFUA_6G07600)-RELATED"/>
    <property type="match status" value="1"/>
</dbReference>
<feature type="domain" description="Pyridoxamine 5'-phosphate oxidase N-terminal" evidence="1">
    <location>
        <begin position="40"/>
        <end position="133"/>
    </location>
</feature>